<organism evidence="5 6">
    <name type="scientific">Mammaliicoccus sciuri</name>
    <name type="common">Staphylococcus sciuri</name>
    <dbReference type="NCBI Taxonomy" id="1296"/>
    <lineage>
        <taxon>Bacteria</taxon>
        <taxon>Bacillati</taxon>
        <taxon>Bacillota</taxon>
        <taxon>Bacilli</taxon>
        <taxon>Bacillales</taxon>
        <taxon>Staphylococcaceae</taxon>
        <taxon>Mammaliicoccus</taxon>
    </lineage>
</organism>
<sequence>MFMAENKLQLYKGTADETIERFYMRQGIETIEGFKKMYVTKTNNLEEYDEVKILTIWESEQNFKNWLKSDVFKEAHKNVRHNREDSESPILENKVTTYTIGYQFDNEVEAKAKNPA</sequence>
<dbReference type="Pfam" id="PF03992">
    <property type="entry name" value="ABM"/>
    <property type="match status" value="1"/>
</dbReference>
<name>A0AAI8GSY5_MAMSC</name>
<evidence type="ECO:0000256" key="2">
    <source>
        <dbReference type="ARBA" id="ARBA00018486"/>
    </source>
</evidence>
<evidence type="ECO:0000256" key="3">
    <source>
        <dbReference type="ARBA" id="ARBA00032861"/>
    </source>
</evidence>
<dbReference type="Proteomes" id="UP000197058">
    <property type="component" value="Chromosome"/>
</dbReference>
<gene>
    <name evidence="5" type="ORF">CEP64_00990</name>
</gene>
<dbReference type="KEGG" id="sscu:CEP64_00990"/>
<dbReference type="EMBL" id="CP022046">
    <property type="protein sequence ID" value="ASE33222.1"/>
    <property type="molecule type" value="Genomic_DNA"/>
</dbReference>
<dbReference type="PANTHER" id="PTHR34474">
    <property type="entry name" value="SIGNAL TRANSDUCTION PROTEIN TRAP"/>
    <property type="match status" value="1"/>
</dbReference>
<protein>
    <recommendedName>
        <fullName evidence="2">Signal transduction protein TRAP</fullName>
    </recommendedName>
    <alternativeName>
        <fullName evidence="3">Target of RNAIII-activating protein</fullName>
    </alternativeName>
</protein>
<dbReference type="RefSeq" id="WP_088592169.1">
    <property type="nucleotide sequence ID" value="NZ_CP022046.2"/>
</dbReference>
<dbReference type="PANTHER" id="PTHR34474:SF4">
    <property type="entry name" value="HEME OXYGENASE (STAPHYLOBILIN-PRODUCING) 1"/>
    <property type="match status" value="1"/>
</dbReference>
<dbReference type="SUPFAM" id="SSF54909">
    <property type="entry name" value="Dimeric alpha+beta barrel"/>
    <property type="match status" value="1"/>
</dbReference>
<proteinExistence type="inferred from homology"/>
<evidence type="ECO:0000259" key="4">
    <source>
        <dbReference type="PROSITE" id="PS51725"/>
    </source>
</evidence>
<evidence type="ECO:0000313" key="6">
    <source>
        <dbReference type="Proteomes" id="UP000197058"/>
    </source>
</evidence>
<dbReference type="InterPro" id="IPR011008">
    <property type="entry name" value="Dimeric_a/b-barrel"/>
</dbReference>
<accession>A0AAI8GSY5</accession>
<evidence type="ECO:0000256" key="1">
    <source>
        <dbReference type="ARBA" id="ARBA00009267"/>
    </source>
</evidence>
<dbReference type="PROSITE" id="PS51725">
    <property type="entry name" value="ABM"/>
    <property type="match status" value="1"/>
</dbReference>
<reference evidence="6" key="1">
    <citation type="submission" date="2017-06" db="EMBL/GenBank/DDBJ databases">
        <title>FDA dAtabase for Regulatory Grade micrObial Sequences (FDA-ARGOS): Supporting development and validation of Infectious Disease Dx tests.</title>
        <authorList>
            <person name="Goldberg B."/>
            <person name="Campos J."/>
            <person name="Tallon L."/>
            <person name="Sadzewicz L."/>
            <person name="Sengamalay N."/>
            <person name="Ott S."/>
            <person name="Godinez A."/>
            <person name="Nagaraj S."/>
            <person name="Vavikolanu K."/>
            <person name="Nadendla S."/>
            <person name="George J."/>
            <person name="Geyer C."/>
            <person name="Sichtig H."/>
        </authorList>
    </citation>
    <scope>NUCLEOTIDE SEQUENCE [LARGE SCALE GENOMIC DNA]</scope>
    <source>
        <strain evidence="6">FDAARGOS_285</strain>
    </source>
</reference>
<dbReference type="InterPro" id="IPR007138">
    <property type="entry name" value="ABM_dom"/>
</dbReference>
<comment type="similarity">
    <text evidence="1">Belongs to the TRAP family.</text>
</comment>
<dbReference type="AlphaFoldDB" id="A0AAI8GSY5"/>
<feature type="domain" description="ABM" evidence="4">
    <location>
        <begin position="2"/>
        <end position="91"/>
    </location>
</feature>
<dbReference type="Gene3D" id="3.30.70.100">
    <property type="match status" value="1"/>
</dbReference>
<evidence type="ECO:0000313" key="5">
    <source>
        <dbReference type="EMBL" id="ASE33222.1"/>
    </source>
</evidence>
<dbReference type="InterPro" id="IPR050404">
    <property type="entry name" value="Heme-degrading_MO"/>
</dbReference>